<proteinExistence type="predicted"/>
<dbReference type="AlphaFoldDB" id="A0A972NSN5"/>
<dbReference type="EMBL" id="WOEZ01000185">
    <property type="protein sequence ID" value="NPT59073.1"/>
    <property type="molecule type" value="Genomic_DNA"/>
</dbReference>
<sequence>MTPYPVIGFTRPAELYEFASNHGLHVGSMDKLERFAAALQQKAISQTLSADGPAIEVRVIDVGVGE</sequence>
<gene>
    <name evidence="1" type="ORF">GNZ13_32070</name>
</gene>
<evidence type="ECO:0000313" key="2">
    <source>
        <dbReference type="Proteomes" id="UP000655523"/>
    </source>
</evidence>
<reference evidence="1 2" key="1">
    <citation type="submission" date="2019-11" db="EMBL/GenBank/DDBJ databases">
        <title>Metabolism of dissolved organic matter in forest soils.</title>
        <authorList>
            <person name="Cyle K.T."/>
            <person name="Wilhelm R.C."/>
            <person name="Martinez C.E."/>
        </authorList>
    </citation>
    <scope>NUCLEOTIDE SEQUENCE [LARGE SCALE GENOMIC DNA]</scope>
    <source>
        <strain evidence="1 2">5N</strain>
    </source>
</reference>
<dbReference type="RefSeq" id="WP_172172086.1">
    <property type="nucleotide sequence ID" value="NZ_WOEZ01000185.1"/>
</dbReference>
<accession>A0A972NSN5</accession>
<protein>
    <submittedName>
        <fullName evidence="1">Uncharacterized protein</fullName>
    </submittedName>
</protein>
<name>A0A972NSN5_9BURK</name>
<evidence type="ECO:0000313" key="1">
    <source>
        <dbReference type="EMBL" id="NPT59073.1"/>
    </source>
</evidence>
<dbReference type="Proteomes" id="UP000655523">
    <property type="component" value="Unassembled WGS sequence"/>
</dbReference>
<comment type="caution">
    <text evidence="1">The sequence shown here is derived from an EMBL/GenBank/DDBJ whole genome shotgun (WGS) entry which is preliminary data.</text>
</comment>
<keyword evidence="2" id="KW-1185">Reference proteome</keyword>
<organism evidence="1 2">
    <name type="scientific">Paraburkholderia elongata</name>
    <dbReference type="NCBI Taxonomy" id="2675747"/>
    <lineage>
        <taxon>Bacteria</taxon>
        <taxon>Pseudomonadati</taxon>
        <taxon>Pseudomonadota</taxon>
        <taxon>Betaproteobacteria</taxon>
        <taxon>Burkholderiales</taxon>
        <taxon>Burkholderiaceae</taxon>
        <taxon>Paraburkholderia</taxon>
    </lineage>
</organism>